<evidence type="ECO:0000256" key="6">
    <source>
        <dbReference type="ARBA" id="ARBA00022692"/>
    </source>
</evidence>
<feature type="domain" description="Histidine kinase" evidence="12">
    <location>
        <begin position="247"/>
        <end position="464"/>
    </location>
</feature>
<dbReference type="GO" id="GO:0005886">
    <property type="term" value="C:plasma membrane"/>
    <property type="evidence" value="ECO:0007669"/>
    <property type="project" value="TreeGrafter"/>
</dbReference>
<evidence type="ECO:0000313" key="15">
    <source>
        <dbReference type="Proteomes" id="UP000607559"/>
    </source>
</evidence>
<dbReference type="InterPro" id="IPR036890">
    <property type="entry name" value="HATPase_C_sf"/>
</dbReference>
<evidence type="ECO:0000259" key="13">
    <source>
        <dbReference type="PROSITE" id="PS50885"/>
    </source>
</evidence>
<evidence type="ECO:0000256" key="3">
    <source>
        <dbReference type="ARBA" id="ARBA00012438"/>
    </source>
</evidence>
<dbReference type="RefSeq" id="WP_188931569.1">
    <property type="nucleotide sequence ID" value="NZ_BMJC01000002.1"/>
</dbReference>
<dbReference type="Pfam" id="PF02518">
    <property type="entry name" value="HATPase_c"/>
    <property type="match status" value="1"/>
</dbReference>
<gene>
    <name evidence="14" type="ORF">GCM10011511_22650</name>
</gene>
<dbReference type="SUPFAM" id="SSF55874">
    <property type="entry name" value="ATPase domain of HSP90 chaperone/DNA topoisomerase II/histidine kinase"/>
    <property type="match status" value="1"/>
</dbReference>
<dbReference type="SUPFAM" id="SSF158472">
    <property type="entry name" value="HAMP domain-like"/>
    <property type="match status" value="1"/>
</dbReference>
<evidence type="ECO:0000256" key="5">
    <source>
        <dbReference type="ARBA" id="ARBA00022679"/>
    </source>
</evidence>
<dbReference type="InterPro" id="IPR050428">
    <property type="entry name" value="TCS_sensor_his_kinase"/>
</dbReference>
<keyword evidence="8 11" id="KW-1133">Transmembrane helix</keyword>
<comment type="subcellular location">
    <subcellularLocation>
        <location evidence="2">Membrane</location>
    </subcellularLocation>
</comment>
<dbReference type="PANTHER" id="PTHR45436">
    <property type="entry name" value="SENSOR HISTIDINE KINASE YKOH"/>
    <property type="match status" value="1"/>
</dbReference>
<dbReference type="Gene3D" id="3.30.565.10">
    <property type="entry name" value="Histidine kinase-like ATPase, C-terminal domain"/>
    <property type="match status" value="1"/>
</dbReference>
<keyword evidence="15" id="KW-1185">Reference proteome</keyword>
<evidence type="ECO:0000256" key="10">
    <source>
        <dbReference type="ARBA" id="ARBA00023136"/>
    </source>
</evidence>
<dbReference type="SMART" id="SM00387">
    <property type="entry name" value="HATPase_c"/>
    <property type="match status" value="1"/>
</dbReference>
<dbReference type="SMART" id="SM00388">
    <property type="entry name" value="HisKA"/>
    <property type="match status" value="1"/>
</dbReference>
<dbReference type="CDD" id="cd06225">
    <property type="entry name" value="HAMP"/>
    <property type="match status" value="1"/>
</dbReference>
<evidence type="ECO:0000256" key="11">
    <source>
        <dbReference type="SAM" id="Phobius"/>
    </source>
</evidence>
<dbReference type="CDD" id="cd00075">
    <property type="entry name" value="HATPase"/>
    <property type="match status" value="1"/>
</dbReference>
<keyword evidence="9" id="KW-0902">Two-component regulatory system</keyword>
<organism evidence="14 15">
    <name type="scientific">Puia dinghuensis</name>
    <dbReference type="NCBI Taxonomy" id="1792502"/>
    <lineage>
        <taxon>Bacteria</taxon>
        <taxon>Pseudomonadati</taxon>
        <taxon>Bacteroidota</taxon>
        <taxon>Chitinophagia</taxon>
        <taxon>Chitinophagales</taxon>
        <taxon>Chitinophagaceae</taxon>
        <taxon>Puia</taxon>
    </lineage>
</organism>
<evidence type="ECO:0000256" key="1">
    <source>
        <dbReference type="ARBA" id="ARBA00000085"/>
    </source>
</evidence>
<keyword evidence="4" id="KW-0597">Phosphoprotein</keyword>
<evidence type="ECO:0000256" key="8">
    <source>
        <dbReference type="ARBA" id="ARBA00022989"/>
    </source>
</evidence>
<dbReference type="InterPro" id="IPR003661">
    <property type="entry name" value="HisK_dim/P_dom"/>
</dbReference>
<reference evidence="14" key="1">
    <citation type="journal article" date="2014" name="Int. J. Syst. Evol. Microbiol.">
        <title>Complete genome sequence of Corynebacterium casei LMG S-19264T (=DSM 44701T), isolated from a smear-ripened cheese.</title>
        <authorList>
            <consortium name="US DOE Joint Genome Institute (JGI-PGF)"/>
            <person name="Walter F."/>
            <person name="Albersmeier A."/>
            <person name="Kalinowski J."/>
            <person name="Ruckert C."/>
        </authorList>
    </citation>
    <scope>NUCLEOTIDE SEQUENCE</scope>
    <source>
        <strain evidence="14">CGMCC 1.15448</strain>
    </source>
</reference>
<dbReference type="CDD" id="cd00082">
    <property type="entry name" value="HisKA"/>
    <property type="match status" value="1"/>
</dbReference>
<feature type="domain" description="HAMP" evidence="13">
    <location>
        <begin position="181"/>
        <end position="239"/>
    </location>
</feature>
<dbReference type="PRINTS" id="PR00344">
    <property type="entry name" value="BCTRLSENSOR"/>
</dbReference>
<accession>A0A8J2UCT9</accession>
<protein>
    <recommendedName>
        <fullName evidence="3">histidine kinase</fullName>
        <ecNumber evidence="3">2.7.13.3</ecNumber>
    </recommendedName>
</protein>
<dbReference type="GO" id="GO:0000155">
    <property type="term" value="F:phosphorelay sensor kinase activity"/>
    <property type="evidence" value="ECO:0007669"/>
    <property type="project" value="InterPro"/>
</dbReference>
<dbReference type="Pfam" id="PF00512">
    <property type="entry name" value="HisKA"/>
    <property type="match status" value="1"/>
</dbReference>
<dbReference type="EC" id="2.7.13.3" evidence="3"/>
<dbReference type="SMART" id="SM00304">
    <property type="entry name" value="HAMP"/>
    <property type="match status" value="1"/>
</dbReference>
<dbReference type="Gene3D" id="1.10.287.130">
    <property type="match status" value="1"/>
</dbReference>
<keyword evidence="7 14" id="KW-0418">Kinase</keyword>
<comment type="caution">
    <text evidence="14">The sequence shown here is derived from an EMBL/GenBank/DDBJ whole genome shotgun (WGS) entry which is preliminary data.</text>
</comment>
<comment type="catalytic activity">
    <reaction evidence="1">
        <text>ATP + protein L-histidine = ADP + protein N-phospho-L-histidine.</text>
        <dbReference type="EC" id="2.7.13.3"/>
    </reaction>
</comment>
<sequence>MAVRTRITLLFTLLVVGILTLVCASVYYFSYTNRIKDIQTRLANRAITTGRLLSQGGIFDQALIRKIDASTSVAMKDKVVEAYDNSNKRIYWYSDTPADTLRTDTTVLDKARKSKDRIYFTQDRKDAIAYYYNDETSCFVIIAAAYDEPGNEKLRHLRLVLSLSFIGGILTSVIGGYFFSIRLLQPLRRIADEVNEISARNLTRRIHSATEDHKDPKDEWAYLSDTLNRLLNRLQESFEIQGRFIANASHELSTPLTSISSQLEVALQRVRTIEEYRQVIQSVYQDAWQLGKLTQTLLEFARASGAAGGLEIDLLRIDEILLRLPAEITKANPLFSVTLDFDRLPEVEEELLVFGNEELLFTAIRNIVSNACKYSDDHHATVRLVTNGHEICISIEDKGRGIGEEEWEKIFQPFYRSDDSLATPGFGLGLSLARRILQLHKGSITVQSVVGKGSIFSLVLPSAAKL</sequence>
<evidence type="ECO:0000256" key="7">
    <source>
        <dbReference type="ARBA" id="ARBA00022777"/>
    </source>
</evidence>
<keyword evidence="5" id="KW-0808">Transferase</keyword>
<dbReference type="Proteomes" id="UP000607559">
    <property type="component" value="Unassembled WGS sequence"/>
</dbReference>
<dbReference type="InterPro" id="IPR036097">
    <property type="entry name" value="HisK_dim/P_sf"/>
</dbReference>
<dbReference type="AlphaFoldDB" id="A0A8J2UCT9"/>
<dbReference type="PROSITE" id="PS50109">
    <property type="entry name" value="HIS_KIN"/>
    <property type="match status" value="1"/>
</dbReference>
<dbReference type="InterPro" id="IPR004358">
    <property type="entry name" value="Sig_transdc_His_kin-like_C"/>
</dbReference>
<dbReference type="InterPro" id="IPR003660">
    <property type="entry name" value="HAMP_dom"/>
</dbReference>
<proteinExistence type="predicted"/>
<keyword evidence="6 11" id="KW-0812">Transmembrane</keyword>
<dbReference type="SUPFAM" id="SSF47384">
    <property type="entry name" value="Homodimeric domain of signal transducing histidine kinase"/>
    <property type="match status" value="1"/>
</dbReference>
<dbReference type="EMBL" id="BMJC01000002">
    <property type="protein sequence ID" value="GGA98792.1"/>
    <property type="molecule type" value="Genomic_DNA"/>
</dbReference>
<dbReference type="PROSITE" id="PS50885">
    <property type="entry name" value="HAMP"/>
    <property type="match status" value="1"/>
</dbReference>
<dbReference type="Gene3D" id="6.10.340.10">
    <property type="match status" value="1"/>
</dbReference>
<keyword evidence="10 11" id="KW-0472">Membrane</keyword>
<reference evidence="14" key="2">
    <citation type="submission" date="2020-09" db="EMBL/GenBank/DDBJ databases">
        <authorList>
            <person name="Sun Q."/>
            <person name="Zhou Y."/>
        </authorList>
    </citation>
    <scope>NUCLEOTIDE SEQUENCE</scope>
    <source>
        <strain evidence="14">CGMCC 1.15448</strain>
    </source>
</reference>
<dbReference type="InterPro" id="IPR003594">
    <property type="entry name" value="HATPase_dom"/>
</dbReference>
<dbReference type="InterPro" id="IPR005467">
    <property type="entry name" value="His_kinase_dom"/>
</dbReference>
<feature type="transmembrane region" description="Helical" evidence="11">
    <location>
        <begin position="159"/>
        <end position="179"/>
    </location>
</feature>
<evidence type="ECO:0000313" key="14">
    <source>
        <dbReference type="EMBL" id="GGA98792.1"/>
    </source>
</evidence>
<evidence type="ECO:0000256" key="4">
    <source>
        <dbReference type="ARBA" id="ARBA00022553"/>
    </source>
</evidence>
<evidence type="ECO:0000259" key="12">
    <source>
        <dbReference type="PROSITE" id="PS50109"/>
    </source>
</evidence>
<name>A0A8J2UCT9_9BACT</name>
<evidence type="ECO:0000256" key="2">
    <source>
        <dbReference type="ARBA" id="ARBA00004370"/>
    </source>
</evidence>
<dbReference type="PANTHER" id="PTHR45436:SF5">
    <property type="entry name" value="SENSOR HISTIDINE KINASE TRCS"/>
    <property type="match status" value="1"/>
</dbReference>
<evidence type="ECO:0000256" key="9">
    <source>
        <dbReference type="ARBA" id="ARBA00023012"/>
    </source>
</evidence>